<evidence type="ECO:0000256" key="6">
    <source>
        <dbReference type="ARBA" id="ARBA00023125"/>
    </source>
</evidence>
<gene>
    <name evidence="10" type="ORF">EHQ76_14515</name>
</gene>
<comment type="catalytic activity">
    <reaction evidence="7">
        <text>a 2'-deoxycytidine in DNA + S-adenosyl-L-methionine = an N(4)-methyl-2'-deoxycytidine in DNA + S-adenosyl-L-homocysteine + H(+)</text>
        <dbReference type="Rhea" id="RHEA:16857"/>
        <dbReference type="Rhea" id="RHEA-COMP:11369"/>
        <dbReference type="Rhea" id="RHEA-COMP:13674"/>
        <dbReference type="ChEBI" id="CHEBI:15378"/>
        <dbReference type="ChEBI" id="CHEBI:57856"/>
        <dbReference type="ChEBI" id="CHEBI:59789"/>
        <dbReference type="ChEBI" id="CHEBI:85452"/>
        <dbReference type="ChEBI" id="CHEBI:137933"/>
        <dbReference type="EC" id="2.1.1.113"/>
    </reaction>
</comment>
<dbReference type="GO" id="GO:0015667">
    <property type="term" value="F:site-specific DNA-methyltransferase (cytosine-N4-specific) activity"/>
    <property type="evidence" value="ECO:0007669"/>
    <property type="project" value="UniProtKB-EC"/>
</dbReference>
<dbReference type="GO" id="GO:0032259">
    <property type="term" value="P:methylation"/>
    <property type="evidence" value="ECO:0007669"/>
    <property type="project" value="UniProtKB-KW"/>
</dbReference>
<evidence type="ECO:0000313" key="11">
    <source>
        <dbReference type="Proteomes" id="UP000298429"/>
    </source>
</evidence>
<protein>
    <recommendedName>
        <fullName evidence="8">Methyltransferase</fullName>
        <ecNumber evidence="8">2.1.1.-</ecNumber>
    </recommendedName>
</protein>
<dbReference type="GO" id="GO:0008170">
    <property type="term" value="F:N-methyltransferase activity"/>
    <property type="evidence" value="ECO:0007669"/>
    <property type="project" value="InterPro"/>
</dbReference>
<comment type="caution">
    <text evidence="10">The sequence shown here is derived from an EMBL/GenBank/DDBJ whole genome shotgun (WGS) entry which is preliminary data.</text>
</comment>
<organism evidence="10 11">
    <name type="scientific">Leptospira barantonii</name>
    <dbReference type="NCBI Taxonomy" id="2023184"/>
    <lineage>
        <taxon>Bacteria</taxon>
        <taxon>Pseudomonadati</taxon>
        <taxon>Spirochaetota</taxon>
        <taxon>Spirochaetia</taxon>
        <taxon>Leptospirales</taxon>
        <taxon>Leptospiraceae</taxon>
        <taxon>Leptospira</taxon>
    </lineage>
</organism>
<dbReference type="Proteomes" id="UP000298429">
    <property type="component" value="Unassembled WGS sequence"/>
</dbReference>
<sequence length="363" mass="41660">MKRTIHKIERRDSRETFPLESESVDLVLTSPPYPMIEMWDELFFGFSPQIRANFQNDPNDSYERMHLELDRVWKESFRVLKDGGFLVVNIGDATRNTSLGFQIFMNHARILRSCNSIGFQSLPGILWRKQTNSPNKFLGSGMLPAGAYVTLEHEHILIFRKNNKRKFATKSDKLSRAESAFFWEERNSWFTDVWDFKGKKQGLNSLAGRERSAAFPFELANRIILMYSLKGDLVVDPFLGTGTTTLAAIGNCRNSVGFDLDSSLLQTSFENFSSLKDELNGIVDKRKHAHDLFVDTREKEGKPFLHFNQNLQTRVVTKQEKFLDLERITKLFRNETGMIEAEYSPLLQAVAPPQLEPAPAVQP</sequence>
<dbReference type="GO" id="GO:0009307">
    <property type="term" value="P:DNA restriction-modification system"/>
    <property type="evidence" value="ECO:0007669"/>
    <property type="project" value="UniProtKB-KW"/>
</dbReference>
<dbReference type="PRINTS" id="PR00508">
    <property type="entry name" value="S21N4MTFRASE"/>
</dbReference>
<name>A0A5F2B037_9LEPT</name>
<evidence type="ECO:0000256" key="4">
    <source>
        <dbReference type="ARBA" id="ARBA00022691"/>
    </source>
</evidence>
<evidence type="ECO:0000256" key="1">
    <source>
        <dbReference type="ARBA" id="ARBA00010203"/>
    </source>
</evidence>
<feature type="domain" description="DNA methylase N-4/N-6" evidence="9">
    <location>
        <begin position="24"/>
        <end position="268"/>
    </location>
</feature>
<dbReference type="InterPro" id="IPR001091">
    <property type="entry name" value="RM_Methyltransferase"/>
</dbReference>
<comment type="similarity">
    <text evidence="1">Belongs to the N(4)/N(6)-methyltransferase family. N(4) subfamily.</text>
</comment>
<evidence type="ECO:0000256" key="5">
    <source>
        <dbReference type="ARBA" id="ARBA00022747"/>
    </source>
</evidence>
<dbReference type="RefSeq" id="WP_135671633.1">
    <property type="nucleotide sequence ID" value="NZ_RQGN01000081.1"/>
</dbReference>
<dbReference type="AlphaFoldDB" id="A0A5F2B037"/>
<keyword evidence="4" id="KW-0949">S-adenosyl-L-methionine</keyword>
<dbReference type="EMBL" id="RQGN01000081">
    <property type="protein sequence ID" value="TGL97500.1"/>
    <property type="molecule type" value="Genomic_DNA"/>
</dbReference>
<evidence type="ECO:0000256" key="8">
    <source>
        <dbReference type="RuleBase" id="RU362026"/>
    </source>
</evidence>
<evidence type="ECO:0000256" key="3">
    <source>
        <dbReference type="ARBA" id="ARBA00022679"/>
    </source>
</evidence>
<accession>A0A5F2B037</accession>
<evidence type="ECO:0000259" key="9">
    <source>
        <dbReference type="Pfam" id="PF01555"/>
    </source>
</evidence>
<keyword evidence="6" id="KW-0238">DNA-binding</keyword>
<evidence type="ECO:0000256" key="2">
    <source>
        <dbReference type="ARBA" id="ARBA00022603"/>
    </source>
</evidence>
<dbReference type="OrthoDB" id="9773571at2"/>
<dbReference type="InterPro" id="IPR029063">
    <property type="entry name" value="SAM-dependent_MTases_sf"/>
</dbReference>
<dbReference type="GO" id="GO:0003677">
    <property type="term" value="F:DNA binding"/>
    <property type="evidence" value="ECO:0007669"/>
    <property type="project" value="UniProtKB-KW"/>
</dbReference>
<evidence type="ECO:0000313" key="10">
    <source>
        <dbReference type="EMBL" id="TGL97500.1"/>
    </source>
</evidence>
<evidence type="ECO:0000256" key="7">
    <source>
        <dbReference type="ARBA" id="ARBA00049120"/>
    </source>
</evidence>
<dbReference type="PROSITE" id="PS00093">
    <property type="entry name" value="N4_MTASE"/>
    <property type="match status" value="1"/>
</dbReference>
<proteinExistence type="inferred from homology"/>
<dbReference type="EC" id="2.1.1.-" evidence="8"/>
<keyword evidence="3 10" id="KW-0808">Transferase</keyword>
<dbReference type="SUPFAM" id="SSF53335">
    <property type="entry name" value="S-adenosyl-L-methionine-dependent methyltransferases"/>
    <property type="match status" value="1"/>
</dbReference>
<keyword evidence="2 10" id="KW-0489">Methyltransferase</keyword>
<dbReference type="Pfam" id="PF01555">
    <property type="entry name" value="N6_N4_Mtase"/>
    <property type="match status" value="1"/>
</dbReference>
<keyword evidence="5" id="KW-0680">Restriction system</keyword>
<dbReference type="InterPro" id="IPR002941">
    <property type="entry name" value="DNA_methylase_N4/N6"/>
</dbReference>
<dbReference type="Gene3D" id="3.40.50.150">
    <property type="entry name" value="Vaccinia Virus protein VP39"/>
    <property type="match status" value="1"/>
</dbReference>
<reference evidence="10 11" key="1">
    <citation type="journal article" date="2019" name="PLoS Negl. Trop. Dis.">
        <title>Revisiting the worldwide diversity of Leptospira species in the environment.</title>
        <authorList>
            <person name="Vincent A.T."/>
            <person name="Schiettekatte O."/>
            <person name="Bourhy P."/>
            <person name="Veyrier F.J."/>
            <person name="Picardeau M."/>
        </authorList>
    </citation>
    <scope>NUCLEOTIDE SEQUENCE [LARGE SCALE GENOMIC DNA]</scope>
    <source>
        <strain evidence="10 11">201702444</strain>
    </source>
</reference>
<dbReference type="InterPro" id="IPR017985">
    <property type="entry name" value="MeTrfase_CN4_CS"/>
</dbReference>